<comment type="caution">
    <text evidence="3">The sequence shown here is derived from an EMBL/GenBank/DDBJ whole genome shotgun (WGS) entry which is preliminary data.</text>
</comment>
<dbReference type="RefSeq" id="WP_167917171.1">
    <property type="nucleotide sequence ID" value="NZ_JAAVJS010000006.1"/>
</dbReference>
<keyword evidence="2" id="KW-0812">Transmembrane</keyword>
<dbReference type="Proteomes" id="UP000760545">
    <property type="component" value="Unassembled WGS sequence"/>
</dbReference>
<feature type="transmembrane region" description="Helical" evidence="2">
    <location>
        <begin position="12"/>
        <end position="29"/>
    </location>
</feature>
<evidence type="ECO:0000256" key="2">
    <source>
        <dbReference type="SAM" id="Phobius"/>
    </source>
</evidence>
<keyword evidence="2" id="KW-1133">Transmembrane helix</keyword>
<organism evidence="3 4">
    <name type="scientific">Tamlana crocina</name>
    <dbReference type="NCBI Taxonomy" id="393006"/>
    <lineage>
        <taxon>Bacteria</taxon>
        <taxon>Pseudomonadati</taxon>
        <taxon>Bacteroidota</taxon>
        <taxon>Flavobacteriia</taxon>
        <taxon>Flavobacteriales</taxon>
        <taxon>Flavobacteriaceae</taxon>
        <taxon>Tamlana</taxon>
    </lineage>
</organism>
<proteinExistence type="predicted"/>
<evidence type="ECO:0000256" key="1">
    <source>
        <dbReference type="SAM" id="Coils"/>
    </source>
</evidence>
<evidence type="ECO:0000313" key="3">
    <source>
        <dbReference type="EMBL" id="NJX14923.1"/>
    </source>
</evidence>
<dbReference type="EMBL" id="JAAVJS010000006">
    <property type="protein sequence ID" value="NJX14923.1"/>
    <property type="molecule type" value="Genomic_DNA"/>
</dbReference>
<reference evidence="3 4" key="1">
    <citation type="submission" date="2020-03" db="EMBL/GenBank/DDBJ databases">
        <title>Tamlana sp. nov, isolated from XXX.</title>
        <authorList>
            <person name="Cao W.R."/>
        </authorList>
    </citation>
    <scope>NUCLEOTIDE SEQUENCE [LARGE SCALE GENOMIC DNA]</scope>
    <source>
        <strain evidence="3 4">HST1-43</strain>
    </source>
</reference>
<evidence type="ECO:0000313" key="4">
    <source>
        <dbReference type="Proteomes" id="UP000760545"/>
    </source>
</evidence>
<name>A0ABX1DE54_9FLAO</name>
<keyword evidence="2" id="KW-0472">Membrane</keyword>
<feature type="coiled-coil region" evidence="1">
    <location>
        <begin position="57"/>
        <end position="98"/>
    </location>
</feature>
<evidence type="ECO:0008006" key="5">
    <source>
        <dbReference type="Google" id="ProtNLM"/>
    </source>
</evidence>
<protein>
    <recommendedName>
        <fullName evidence="5">Gliding motility-associated protein GldM N-terminal domain-containing protein</fullName>
    </recommendedName>
</protein>
<keyword evidence="4" id="KW-1185">Reference proteome</keyword>
<keyword evidence="1" id="KW-0175">Coiled coil</keyword>
<sequence length="223" mass="25121">MEEQEKDTAKFPHKTLIWAVFGLIAIFLFKPELKLLISHAENVSVFGVEITASREKVRKLHDSIQNFESTIADLSNQLTNQQDKLKNLDKLKTKLENDLAECPKAKEASALLNKQVRQLSTTNHELINKSDQLAKSSILTVNPDIFKLNTYTVKLVLPSNMIGADIYVDSKKATVVKTSGVYATVRVIKKNDSHKFDIKLGNKRCSTQRLITENNTQVPIICN</sequence>
<accession>A0ABX1DE54</accession>
<gene>
    <name evidence="3" type="ORF">HC176_05425</name>
</gene>